<gene>
    <name evidence="1" type="ORF">AS180_20145</name>
</gene>
<accession>A0A0V8JGF7</accession>
<protein>
    <recommendedName>
        <fullName evidence="3">DUF4179 domain-containing protein</fullName>
    </recommendedName>
</protein>
<dbReference type="AlphaFoldDB" id="A0A0V8JGF7"/>
<reference evidence="1 2" key="1">
    <citation type="submission" date="2015-11" db="EMBL/GenBank/DDBJ databases">
        <title>Bacillus caseinolyticus sp nov.</title>
        <authorList>
            <person name="Dastager S.G."/>
            <person name="Mawlankar R."/>
        </authorList>
    </citation>
    <scope>NUCLEOTIDE SEQUENCE [LARGE SCALE GENOMIC DNA]</scope>
    <source>
        <strain evidence="1 2">SGD-V-76</strain>
    </source>
</reference>
<dbReference type="EMBL" id="LNQP01000109">
    <property type="protein sequence ID" value="KSU86159.1"/>
    <property type="molecule type" value="Genomic_DNA"/>
</dbReference>
<sequence length="443" mass="48828">MKNKLKEELEQIEIPKELHIRAKLGVEKAKSEQPRRTFKKAIVFPAAAALFLIGSAGVGAATFPSFNHLLSLVSPDIALFLQPIETTSEDNGIKMKVIGAMNDDEMAVIYVTMQDLTGNRLDKTLDLYDYTLTDGHMFNSQIVDYDKGTNTATLRIQANGGTNFNNKKIKLRISSFLSQKHKHERIKIDTNLSELKNKNVDTISLSADSTSGGGGEITDQLDTGESIEILKPNETILSLPKIKFMHVSNIGFVNGQLHVQTKWSDEDIDSHGDFYLVDPSGKKINASSNISYGVDKSGETVYGNNYVEYIFDVNSKDLSKLKLMGDLVSNGNYTKGDWSTTFKLHSVESEKSLSFNEGFGSWEATKITLSSLGVTLYGKGHFKDTDNIKVSVKMNNGSIQSLDSLQNFSDNKSVKAKFLSSSPLDLSKIKAINVNGTVIKVSR</sequence>
<evidence type="ECO:0000313" key="2">
    <source>
        <dbReference type="Proteomes" id="UP000053681"/>
    </source>
</evidence>
<proteinExistence type="predicted"/>
<dbReference type="Proteomes" id="UP000053681">
    <property type="component" value="Unassembled WGS sequence"/>
</dbReference>
<keyword evidence="2" id="KW-1185">Reference proteome</keyword>
<dbReference type="RefSeq" id="WP_025908573.1">
    <property type="nucleotide sequence ID" value="NZ_KQ758723.1"/>
</dbReference>
<name>A0A0V8JGF7_9BACI</name>
<organism evidence="1 2">
    <name type="scientific">Priestia veravalensis</name>
    <dbReference type="NCBI Taxonomy" id="1414648"/>
    <lineage>
        <taxon>Bacteria</taxon>
        <taxon>Bacillati</taxon>
        <taxon>Bacillota</taxon>
        <taxon>Bacilli</taxon>
        <taxon>Bacillales</taxon>
        <taxon>Bacillaceae</taxon>
        <taxon>Priestia</taxon>
    </lineage>
</organism>
<evidence type="ECO:0000313" key="1">
    <source>
        <dbReference type="EMBL" id="KSU86159.1"/>
    </source>
</evidence>
<evidence type="ECO:0008006" key="3">
    <source>
        <dbReference type="Google" id="ProtNLM"/>
    </source>
</evidence>
<comment type="caution">
    <text evidence="1">The sequence shown here is derived from an EMBL/GenBank/DDBJ whole genome shotgun (WGS) entry which is preliminary data.</text>
</comment>